<evidence type="ECO:0000256" key="2">
    <source>
        <dbReference type="ARBA" id="ARBA00023125"/>
    </source>
</evidence>
<feature type="domain" description="OmpR/PhoB-type" evidence="4">
    <location>
        <begin position="1"/>
        <end position="90"/>
    </location>
</feature>
<dbReference type="InterPro" id="IPR027417">
    <property type="entry name" value="P-loop_NTPase"/>
</dbReference>
<dbReference type="PANTHER" id="PTHR47691">
    <property type="entry name" value="REGULATOR-RELATED"/>
    <property type="match status" value="1"/>
</dbReference>
<feature type="DNA-binding region" description="OmpR/PhoB-type" evidence="3">
    <location>
        <begin position="1"/>
        <end position="90"/>
    </location>
</feature>
<evidence type="ECO:0000256" key="1">
    <source>
        <dbReference type="ARBA" id="ARBA00005820"/>
    </source>
</evidence>
<dbReference type="InterPro" id="IPR005158">
    <property type="entry name" value="BTAD"/>
</dbReference>
<reference evidence="5 6" key="1">
    <citation type="submission" date="2021-11" db="EMBL/GenBank/DDBJ databases">
        <title>Draft genome sequence of Actinomycetospora sp. SF1 isolated from the rhizosphere soil.</title>
        <authorList>
            <person name="Duangmal K."/>
            <person name="Chantavorakit T."/>
        </authorList>
    </citation>
    <scope>NUCLEOTIDE SEQUENCE [LARGE SCALE GENOMIC DNA]</scope>
    <source>
        <strain evidence="5 6">TBRC 5722</strain>
    </source>
</reference>
<name>A0ABS8PEQ6_9PSEU</name>
<dbReference type="PANTHER" id="PTHR47691:SF3">
    <property type="entry name" value="HTH-TYPE TRANSCRIPTIONAL REGULATOR RV0890C-RELATED"/>
    <property type="match status" value="1"/>
</dbReference>
<dbReference type="EMBL" id="JAJNDB010000006">
    <property type="protein sequence ID" value="MCD2196755.1"/>
    <property type="molecule type" value="Genomic_DNA"/>
</dbReference>
<dbReference type="Pfam" id="PF03704">
    <property type="entry name" value="BTAD"/>
    <property type="match status" value="1"/>
</dbReference>
<accession>A0ABS8PEQ6</accession>
<keyword evidence="6" id="KW-1185">Reference proteome</keyword>
<dbReference type="InterPro" id="IPR011990">
    <property type="entry name" value="TPR-like_helical_dom_sf"/>
</dbReference>
<keyword evidence="2 3" id="KW-0238">DNA-binding</keyword>
<dbReference type="SUPFAM" id="SSF46894">
    <property type="entry name" value="C-terminal effector domain of the bipartite response regulators"/>
    <property type="match status" value="1"/>
</dbReference>
<dbReference type="SUPFAM" id="SSF52540">
    <property type="entry name" value="P-loop containing nucleoside triphosphate hydrolases"/>
    <property type="match status" value="1"/>
</dbReference>
<dbReference type="PROSITE" id="PS51755">
    <property type="entry name" value="OMPR_PHOB"/>
    <property type="match status" value="1"/>
</dbReference>
<dbReference type="SUPFAM" id="SSF48452">
    <property type="entry name" value="TPR-like"/>
    <property type="match status" value="2"/>
</dbReference>
<dbReference type="PRINTS" id="PR00364">
    <property type="entry name" value="DISEASERSIST"/>
</dbReference>
<dbReference type="CDD" id="cd15831">
    <property type="entry name" value="BTAD"/>
    <property type="match status" value="1"/>
</dbReference>
<evidence type="ECO:0000313" key="5">
    <source>
        <dbReference type="EMBL" id="MCD2196755.1"/>
    </source>
</evidence>
<proteinExistence type="inferred from homology"/>
<dbReference type="SMART" id="SM00862">
    <property type="entry name" value="Trans_reg_C"/>
    <property type="match status" value="1"/>
</dbReference>
<dbReference type="Gene3D" id="1.25.40.10">
    <property type="entry name" value="Tetratricopeptide repeat domain"/>
    <property type="match status" value="2"/>
</dbReference>
<gene>
    <name evidence="5" type="ORF">LQ327_25625</name>
</gene>
<evidence type="ECO:0000256" key="3">
    <source>
        <dbReference type="PROSITE-ProRule" id="PRU01091"/>
    </source>
</evidence>
<evidence type="ECO:0000313" key="6">
    <source>
        <dbReference type="Proteomes" id="UP001199469"/>
    </source>
</evidence>
<evidence type="ECO:0000259" key="4">
    <source>
        <dbReference type="PROSITE" id="PS51755"/>
    </source>
</evidence>
<dbReference type="InterPro" id="IPR036388">
    <property type="entry name" value="WH-like_DNA-bd_sf"/>
</dbReference>
<dbReference type="Proteomes" id="UP001199469">
    <property type="component" value="Unassembled WGS sequence"/>
</dbReference>
<dbReference type="Gene3D" id="3.40.50.300">
    <property type="entry name" value="P-loop containing nucleotide triphosphate hydrolases"/>
    <property type="match status" value="1"/>
</dbReference>
<comment type="caution">
    <text evidence="5">The sequence shown here is derived from an EMBL/GenBank/DDBJ whole genome shotgun (WGS) entry which is preliminary data.</text>
</comment>
<dbReference type="SMART" id="SM01043">
    <property type="entry name" value="BTAD"/>
    <property type="match status" value="1"/>
</dbReference>
<comment type="similarity">
    <text evidence="1">Belongs to the AfsR/DnrI/RedD regulatory family.</text>
</comment>
<sequence length="909" mass="94971">MLTVAVLGPVVVRRDDVEARVPRGLTSALLVRLALDAGRPVRAERLLAELWPDGSDGSPNALQAKVSQLRRALGDAGLVRGDGTGYTLVVEPTAVDALEALRLAEAGAQRLAAGDHAAAATACAAGSALFSPELLPGAGAWALPWRTRLDEARWQLAETGAAARLALGEAAELVGELETLVAEGPLRERAWTLLVTALYRSGRQADALATLRRATRLLSEELGVDPGPELAELGRRVLTQDADLAPVPRRRGNLPAALSPLVGRDAELAALVAALDDHRLVTVVGPGGVGKTRLAVEAARTADAAWLVRLEGVTTSAGITAAVIDAVPGTAAADLPGSLRGADLLLVLDNCEHLAEAVAAVVGELLATAARVRVLATSQRPLGLDGERVHALEPLADDDAIALFTTRATTDRPASPRDVTRLCRALDGLPLAIELAAARTRVLSVAEIVERLDDRFALLRDPASTRPDRRRTLEGTLGWSYDLLSPDDRSGLWALAPFPDGAAPAAVEHVLVGLGLPDGAGLDVVTRLVDRSLVTVGADRNGSTRYRLLHSVRALAAERSATAGAAGTALDALVDWVAGFARDVAAQVRGPGQAGRVAAVAAERATVDTALTRSADHDPTTALRITVDLGWAWVLLDDHDAAARLRRARRSAPEAPADLHRRALLLESWLEAMSGDLRAARDAFDAVDADGDPDAARWFEGFLLLQEGRLAAALDALERCRRAYTARDLAWEEGASALLAAFVLVALGDTTAARAACDAAIRLVGPLGDSWGLLHAEAALGRIAAAEGRHTDAARHHGHAATSARRLGFPGAAAQHLAHLGRAQHAAGDPDAEATLRQAVTEAEDAADPRLLAQIRTWLAEAALARGDRDAARALVEVADAWFAEAGAGEGADDAARLLASLRTPSSTP</sequence>
<dbReference type="InterPro" id="IPR016032">
    <property type="entry name" value="Sig_transdc_resp-reg_C-effctor"/>
</dbReference>
<dbReference type="InterPro" id="IPR001867">
    <property type="entry name" value="OmpR/PhoB-type_DNA-bd"/>
</dbReference>
<dbReference type="Pfam" id="PF00486">
    <property type="entry name" value="Trans_reg_C"/>
    <property type="match status" value="1"/>
</dbReference>
<dbReference type="RefSeq" id="WP_230738631.1">
    <property type="nucleotide sequence ID" value="NZ_JAJNDB010000006.1"/>
</dbReference>
<protein>
    <submittedName>
        <fullName evidence="5">Winged helix-turn-helix domain-containing protein</fullName>
    </submittedName>
</protein>
<dbReference type="Gene3D" id="1.10.10.10">
    <property type="entry name" value="Winged helix-like DNA-binding domain superfamily/Winged helix DNA-binding domain"/>
    <property type="match status" value="1"/>
</dbReference>
<organism evidence="5 6">
    <name type="scientific">Actinomycetospora endophytica</name>
    <dbReference type="NCBI Taxonomy" id="2291215"/>
    <lineage>
        <taxon>Bacteria</taxon>
        <taxon>Bacillati</taxon>
        <taxon>Actinomycetota</taxon>
        <taxon>Actinomycetes</taxon>
        <taxon>Pseudonocardiales</taxon>
        <taxon>Pseudonocardiaceae</taxon>
        <taxon>Actinomycetospora</taxon>
    </lineage>
</organism>